<comment type="caution">
    <text evidence="1">The sequence shown here is derived from an EMBL/GenBank/DDBJ whole genome shotgun (WGS) entry which is preliminary data.</text>
</comment>
<name>A0A0C1QNT4_9GAMM</name>
<organism evidence="1 2">
    <name type="scientific">Pseudoalteromonas luteoviolacea</name>
    <dbReference type="NCBI Taxonomy" id="43657"/>
    <lineage>
        <taxon>Bacteria</taxon>
        <taxon>Pseudomonadati</taxon>
        <taxon>Pseudomonadota</taxon>
        <taxon>Gammaproteobacteria</taxon>
        <taxon>Alteromonadales</taxon>
        <taxon>Pseudoalteromonadaceae</taxon>
        <taxon>Pseudoalteromonas</taxon>
    </lineage>
</organism>
<dbReference type="PANTHER" id="PTHR37031">
    <property type="entry name" value="METALLOPHOSPHATASE BINDING DOMAIN PROTEIN"/>
    <property type="match status" value="1"/>
</dbReference>
<dbReference type="Proteomes" id="UP000031327">
    <property type="component" value="Unassembled WGS sequence"/>
</dbReference>
<dbReference type="PANTHER" id="PTHR37031:SF2">
    <property type="entry name" value="PHOD-LIKE PHOSPHATASE METALLOPHOSPHATASE DOMAIN-CONTAINING PROTEIN"/>
    <property type="match status" value="1"/>
</dbReference>
<dbReference type="RefSeq" id="WP_039609770.1">
    <property type="nucleotide sequence ID" value="NZ_JWIC01000006.1"/>
</dbReference>
<accession>A0A0C1QNT4</accession>
<dbReference type="AlphaFoldDB" id="A0A0C1QNT4"/>
<dbReference type="EMBL" id="JWIC01000006">
    <property type="protein sequence ID" value="KID56702.1"/>
    <property type="molecule type" value="Genomic_DNA"/>
</dbReference>
<dbReference type="InterPro" id="IPR038607">
    <property type="entry name" value="PhoD-like_sf"/>
</dbReference>
<reference evidence="1 2" key="1">
    <citation type="submission" date="2014-12" db="EMBL/GenBank/DDBJ databases">
        <title>Draft Genome Sequence of Pseudoalteromonas luteoviolacea HI1.</title>
        <authorList>
            <person name="Asahina A.Y."/>
            <person name="Hadfield M.G."/>
        </authorList>
    </citation>
    <scope>NUCLEOTIDE SEQUENCE [LARGE SCALE GENOMIC DNA]</scope>
    <source>
        <strain evidence="1 2">HI1</strain>
    </source>
</reference>
<evidence type="ECO:0000313" key="1">
    <source>
        <dbReference type="EMBL" id="KID56702.1"/>
    </source>
</evidence>
<dbReference type="OrthoDB" id="9795624at2"/>
<dbReference type="Gene3D" id="3.60.21.70">
    <property type="entry name" value="PhoD-like phosphatase"/>
    <property type="match status" value="1"/>
</dbReference>
<sequence length="614" mass="69662">MAVNQVNLPTFLSGPVARRAESNQISFQFLTTQKVRLRVEFSGYQTQSEQTDIQLGESLFLVLLNVKPLDVAFATDIELPYQVFSDNSPIDMTGFSYQGNTALVVPKVLSNVLHGSCRNPHHPSKDSLAEADAYMARSYKNSHDRAGLLILSGDQVYADDVAGPMLVAVHQLIDVLGIYKEASLSLSLPQTLDQQLYSRDLHLPKEPWNNRSKFSIGYWLRKDEPHFSSVKAANHLITIEEFIAFYVLNFSAQAWQLVSPFEFDTSTLNNKQVTCFEAESRALQDFISTLPKVERLMANVSTLMMFDDHDVTDDWNLTPRWEQNIANSAVSKRIINNGLISYWLFQGLGNDAQQASGSLLASFHHALHKQTWDFKHFDKEIARFGQWHYCLDTTPKVVVIDTRTHRWRSEQDFDEPSGLLDWESLMELQDVLVNHESVLLVSPAPVFGVKIIETIQSIFNSCGDPLVVDVENWMAHEGAARKLINIFKREDTPKETIILSGDVHYSFCFSVQARFGRHHNRIWQLTASGIKNEFPKGLLAILEKLDIALFAPWSPFNLFTKRWQLAVSKHKSDYENGRYLVSDSAISLVNMENGKLKGYTLLHGTGEVTQFDLN</sequence>
<proteinExistence type="predicted"/>
<gene>
    <name evidence="1" type="ORF">JF50_12355</name>
</gene>
<evidence type="ECO:0000313" key="2">
    <source>
        <dbReference type="Proteomes" id="UP000031327"/>
    </source>
</evidence>
<protein>
    <submittedName>
        <fullName evidence="1">Metallophosphatase</fullName>
    </submittedName>
</protein>